<comment type="caution">
    <text evidence="1">The sequence shown here is derived from an EMBL/GenBank/DDBJ whole genome shotgun (WGS) entry which is preliminary data.</text>
</comment>
<dbReference type="AlphaFoldDB" id="A0A9X0ZSK7"/>
<organism evidence="1 2">
    <name type="scientific">Neisseria elongata subsp. nitroreducens</name>
    <dbReference type="NCBI Taxonomy" id="90367"/>
    <lineage>
        <taxon>Bacteria</taxon>
        <taxon>Pseudomonadati</taxon>
        <taxon>Pseudomonadota</taxon>
        <taxon>Betaproteobacteria</taxon>
        <taxon>Neisseriales</taxon>
        <taxon>Neisseriaceae</taxon>
        <taxon>Neisseria</taxon>
    </lineage>
</organism>
<protein>
    <submittedName>
        <fullName evidence="1">Uncharacterized protein</fullName>
    </submittedName>
</protein>
<dbReference type="Pfam" id="PF06892">
    <property type="entry name" value="Phage_CP76"/>
    <property type="match status" value="1"/>
</dbReference>
<sequence>MKSEINHAIREMAKSVSGGHAAVAAVLGYTKPALENRLYEVKGQRIGIDEAMLIQRISGRTDFAEAVASESGGVFVPLPEDVSCAALAEEEISARFLNIMERGGEMVRKWRESTADGEVTEAELSALLAVFRRCVAEQAAVIELTRRYFCREDGDGDAG</sequence>
<dbReference type="InterPro" id="IPR048188">
    <property type="entry name" value="YmfL-like"/>
</dbReference>
<dbReference type="RefSeq" id="WP_214037494.1">
    <property type="nucleotide sequence ID" value="NZ_JAGJWT010000002.1"/>
</dbReference>
<dbReference type="NCBIfam" id="NF041471">
    <property type="entry name" value="phage_reg_YmfL"/>
    <property type="match status" value="1"/>
</dbReference>
<gene>
    <name evidence="1" type="ORF">J8641_04345</name>
</gene>
<evidence type="ECO:0000313" key="2">
    <source>
        <dbReference type="Proteomes" id="UP000708805"/>
    </source>
</evidence>
<accession>A0A9X0ZSK7</accession>
<evidence type="ECO:0000313" key="1">
    <source>
        <dbReference type="EMBL" id="MBS9340059.1"/>
    </source>
</evidence>
<dbReference type="GO" id="GO:0003677">
    <property type="term" value="F:DNA binding"/>
    <property type="evidence" value="ECO:0007669"/>
    <property type="project" value="InterPro"/>
</dbReference>
<proteinExistence type="predicted"/>
<reference evidence="1" key="1">
    <citation type="submission" date="2021-04" db="EMBL/GenBank/DDBJ databases">
        <title>Genomic characterization of endocarditis-associated Neisseria elongata subsp. nitroreducens.</title>
        <authorList>
            <person name="Schorner M."/>
            <person name="Passarelli-Araujo H."/>
            <person name="Scheffer M."/>
            <person name="Barazzetti F."/>
            <person name="Martins J."/>
            <person name="Machado H."/>
            <person name="Palmeiro J."/>
            <person name="Bazzo M."/>
        </authorList>
    </citation>
    <scope>NUCLEOTIDE SEQUENCE</scope>
    <source>
        <strain evidence="1">Nel_M001</strain>
    </source>
</reference>
<dbReference type="EMBL" id="JAGJWT010000002">
    <property type="protein sequence ID" value="MBS9340059.1"/>
    <property type="molecule type" value="Genomic_DNA"/>
</dbReference>
<name>A0A9X0ZSK7_NEIEL</name>
<dbReference type="InterPro" id="IPR009679">
    <property type="entry name" value="Phage_186_CII-like"/>
</dbReference>
<dbReference type="Proteomes" id="UP000708805">
    <property type="component" value="Unassembled WGS sequence"/>
</dbReference>